<feature type="transmembrane region" description="Helical" evidence="1">
    <location>
        <begin position="33"/>
        <end position="52"/>
    </location>
</feature>
<accession>A0ABW2PIP4</accession>
<gene>
    <name evidence="2" type="ORF">ACFQO8_02185</name>
</gene>
<organism evidence="2 3">
    <name type="scientific">Exiguobacterium aestuarii</name>
    <dbReference type="NCBI Taxonomy" id="273527"/>
    <lineage>
        <taxon>Bacteria</taxon>
        <taxon>Bacillati</taxon>
        <taxon>Bacillota</taxon>
        <taxon>Bacilli</taxon>
        <taxon>Bacillales</taxon>
        <taxon>Bacillales Family XII. Incertae Sedis</taxon>
        <taxon>Exiguobacterium</taxon>
    </lineage>
</organism>
<protein>
    <recommendedName>
        <fullName evidence="4">Permease</fullName>
    </recommendedName>
</protein>
<evidence type="ECO:0000313" key="3">
    <source>
        <dbReference type="Proteomes" id="UP001596439"/>
    </source>
</evidence>
<reference evidence="3" key="1">
    <citation type="journal article" date="2019" name="Int. J. Syst. Evol. Microbiol.">
        <title>The Global Catalogue of Microorganisms (GCM) 10K type strain sequencing project: providing services to taxonomists for standard genome sequencing and annotation.</title>
        <authorList>
            <consortium name="The Broad Institute Genomics Platform"/>
            <consortium name="The Broad Institute Genome Sequencing Center for Infectious Disease"/>
            <person name="Wu L."/>
            <person name="Ma J."/>
        </authorList>
    </citation>
    <scope>NUCLEOTIDE SEQUENCE [LARGE SCALE GENOMIC DNA]</scope>
    <source>
        <strain evidence="3">CCUG 55590</strain>
    </source>
</reference>
<keyword evidence="1" id="KW-0472">Membrane</keyword>
<keyword evidence="1" id="KW-1133">Transmembrane helix</keyword>
<feature type="transmembrane region" description="Helical" evidence="1">
    <location>
        <begin position="6"/>
        <end position="26"/>
    </location>
</feature>
<evidence type="ECO:0000256" key="1">
    <source>
        <dbReference type="SAM" id="Phobius"/>
    </source>
</evidence>
<comment type="caution">
    <text evidence="2">The sequence shown here is derived from an EMBL/GenBank/DDBJ whole genome shotgun (WGS) entry which is preliminary data.</text>
</comment>
<evidence type="ECO:0008006" key="4">
    <source>
        <dbReference type="Google" id="ProtNLM"/>
    </source>
</evidence>
<name>A0ABW2PIP4_9BACL</name>
<evidence type="ECO:0000313" key="2">
    <source>
        <dbReference type="EMBL" id="MFC7388934.1"/>
    </source>
</evidence>
<dbReference type="RefSeq" id="WP_214786552.1">
    <property type="nucleotide sequence ID" value="NZ_JANIEL010000019.1"/>
</dbReference>
<keyword evidence="1" id="KW-0812">Transmembrane</keyword>
<dbReference type="EMBL" id="JBHTCE010000001">
    <property type="protein sequence ID" value="MFC7388934.1"/>
    <property type="molecule type" value="Genomic_DNA"/>
</dbReference>
<proteinExistence type="predicted"/>
<feature type="transmembrane region" description="Helical" evidence="1">
    <location>
        <begin position="58"/>
        <end position="74"/>
    </location>
</feature>
<sequence length="86" mass="10053">MGERTNRMGLIAFFLVTLLVYFWLPVRGGLKTFLLVLMMVSGWLSIFELVSILEAQPWIFAPILIVIISVIWKVQRDRKQQMKRSV</sequence>
<keyword evidence="3" id="KW-1185">Reference proteome</keyword>
<dbReference type="Proteomes" id="UP001596439">
    <property type="component" value="Unassembled WGS sequence"/>
</dbReference>